<proteinExistence type="predicted"/>
<comment type="caution">
    <text evidence="1">The sequence shown here is derived from an EMBL/GenBank/DDBJ whole genome shotgun (WGS) entry which is preliminary data.</text>
</comment>
<sequence length="68" mass="7476">MVQSLCIGCSSISTRVASRWGLADNELSGELPDELGHLTNLVSLSLANNNFRGNLSQPFHQLKNMIYL</sequence>
<name>A0ACC0GL97_9ERIC</name>
<gene>
    <name evidence="1" type="ORF">LOK49_LG09G01007</name>
</gene>
<accession>A0ACC0GL97</accession>
<evidence type="ECO:0000313" key="2">
    <source>
        <dbReference type="Proteomes" id="UP001060215"/>
    </source>
</evidence>
<evidence type="ECO:0000313" key="1">
    <source>
        <dbReference type="EMBL" id="KAI8001624.1"/>
    </source>
</evidence>
<organism evidence="1 2">
    <name type="scientific">Camellia lanceoleosa</name>
    <dbReference type="NCBI Taxonomy" id="1840588"/>
    <lineage>
        <taxon>Eukaryota</taxon>
        <taxon>Viridiplantae</taxon>
        <taxon>Streptophyta</taxon>
        <taxon>Embryophyta</taxon>
        <taxon>Tracheophyta</taxon>
        <taxon>Spermatophyta</taxon>
        <taxon>Magnoliopsida</taxon>
        <taxon>eudicotyledons</taxon>
        <taxon>Gunneridae</taxon>
        <taxon>Pentapetalae</taxon>
        <taxon>asterids</taxon>
        <taxon>Ericales</taxon>
        <taxon>Theaceae</taxon>
        <taxon>Camellia</taxon>
    </lineage>
</organism>
<keyword evidence="2" id="KW-1185">Reference proteome</keyword>
<protein>
    <submittedName>
        <fullName evidence="1">Receptor-like protein kinase 7</fullName>
    </submittedName>
</protein>
<dbReference type="EMBL" id="CM045765">
    <property type="protein sequence ID" value="KAI8001624.1"/>
    <property type="molecule type" value="Genomic_DNA"/>
</dbReference>
<dbReference type="Proteomes" id="UP001060215">
    <property type="component" value="Chromosome 8"/>
</dbReference>
<reference evidence="1 2" key="1">
    <citation type="journal article" date="2022" name="Plant J.">
        <title>Chromosome-level genome of Camellia lanceoleosa provides a valuable resource for understanding genome evolution and self-incompatibility.</title>
        <authorList>
            <person name="Gong W."/>
            <person name="Xiao S."/>
            <person name="Wang L."/>
            <person name="Liao Z."/>
            <person name="Chang Y."/>
            <person name="Mo W."/>
            <person name="Hu G."/>
            <person name="Li W."/>
            <person name="Zhao G."/>
            <person name="Zhu H."/>
            <person name="Hu X."/>
            <person name="Ji K."/>
            <person name="Xiang X."/>
            <person name="Song Q."/>
            <person name="Yuan D."/>
            <person name="Jin S."/>
            <person name="Zhang L."/>
        </authorList>
    </citation>
    <scope>NUCLEOTIDE SEQUENCE [LARGE SCALE GENOMIC DNA]</scope>
    <source>
        <strain evidence="1">SQ_2022a</strain>
    </source>
</reference>